<dbReference type="Pfam" id="PF00581">
    <property type="entry name" value="Rhodanese"/>
    <property type="match status" value="1"/>
</dbReference>
<dbReference type="FunFam" id="3.40.250.10:FF:000014">
    <property type="entry name" value="Adenylyltransferase and sulfurtransferase MOCS3"/>
    <property type="match status" value="1"/>
</dbReference>
<dbReference type="InterPro" id="IPR001763">
    <property type="entry name" value="Rhodanese-like_dom"/>
</dbReference>
<comment type="pathway">
    <text evidence="11">tRNA modification; 5-methoxycarbonylmethyl-2-thiouridine-tRNA biosynthesis.</text>
</comment>
<dbReference type="SMART" id="SM00450">
    <property type="entry name" value="RHOD"/>
    <property type="match status" value="1"/>
</dbReference>
<keyword evidence="10 11" id="KW-0511">Multifunctional enzyme</keyword>
<name>A0A833VN25_9HYME</name>
<dbReference type="NCBIfam" id="NF004281">
    <property type="entry name" value="PRK05690.1"/>
    <property type="match status" value="1"/>
</dbReference>
<keyword evidence="2 11" id="KW-0963">Cytoplasm</keyword>
<keyword evidence="13" id="KW-0472">Membrane</keyword>
<dbReference type="EC" id="2.7.7.-" evidence="11"/>
<sequence length="452" mass="50491">MDEKELMNQITELRELLRIKEAQLVALRREKQILQDYGLSNGEILRYSRQIFLPEIGIKGQIKLKNSSILIVGAGGLGCPAALYLASAGAGQIGIIDYDDVEINNLHRQLLYAETHIGTPKVNAAAENLNRLNSDVNVIPYKIQLDSSNALNIIKAYDVVIDATDNVATRYLLNDACVLSNKPLVSGSALKFEGHLSVFNYNGPCYRCIFPKPPPPETVTNCGDGGVFGPAVGTIGVLQALEALKIVLDLPHVLSGQLLLFDGLETKFRKINLRGKNRNCAICGEHPTLYKLIDYEQFCGAKANDKEPKLNLLKNEERISVEEYNTTFKLGTKAHLLIDVRSTEEFDICHLKNSINIPLRDINNNEKVTLIRNRIQEIQKQHNDANCMYILLNILIFYVKVVMYVICRRGNDSQKAVKSLQETLKGSNIEIKDVIGGIHAWSKKIDCTFPVY</sequence>
<keyword evidence="12" id="KW-0175">Coiled coil</keyword>
<evidence type="ECO:0000256" key="13">
    <source>
        <dbReference type="SAM" id="Phobius"/>
    </source>
</evidence>
<evidence type="ECO:0000256" key="5">
    <source>
        <dbReference type="ARBA" id="ARBA00022723"/>
    </source>
</evidence>
<feature type="binding site" evidence="11">
    <location>
        <begin position="165"/>
        <end position="166"/>
    </location>
    <ligand>
        <name>ATP</name>
        <dbReference type="ChEBI" id="CHEBI:30616"/>
    </ligand>
</feature>
<evidence type="ECO:0000256" key="9">
    <source>
        <dbReference type="ARBA" id="ARBA00023150"/>
    </source>
</evidence>
<comment type="similarity">
    <text evidence="11">In the N-terminal section; belongs to the HesA/MoeB/ThiF family. UBA4 subfamily.</text>
</comment>
<dbReference type="UniPathway" id="UPA00988"/>
<keyword evidence="8 11" id="KW-0067">ATP-binding</keyword>
<feature type="binding site" evidence="11">
    <location>
        <position position="76"/>
    </location>
    <ligand>
        <name>ATP</name>
        <dbReference type="ChEBI" id="CHEBI:30616"/>
    </ligand>
</feature>
<dbReference type="FunFam" id="3.40.50.720:FF:000033">
    <property type="entry name" value="Adenylyltransferase and sulfurtransferase MOCS3"/>
    <property type="match status" value="1"/>
</dbReference>
<dbReference type="GO" id="GO:0032447">
    <property type="term" value="P:protein urmylation"/>
    <property type="evidence" value="ECO:0007669"/>
    <property type="project" value="TreeGrafter"/>
</dbReference>
<feature type="active site" description="Cysteine persulfide intermediate; for sulfurtransferase activity" evidence="11">
    <location>
        <position position="407"/>
    </location>
</feature>
<keyword evidence="13" id="KW-0812">Transmembrane</keyword>
<dbReference type="GO" id="GO:0006777">
    <property type="term" value="P:Mo-molybdopterin cofactor biosynthetic process"/>
    <property type="evidence" value="ECO:0007669"/>
    <property type="project" value="UniProtKB-UniRule"/>
</dbReference>
<keyword evidence="16" id="KW-1185">Reference proteome</keyword>
<evidence type="ECO:0000313" key="15">
    <source>
        <dbReference type="EMBL" id="KAF3420565.1"/>
    </source>
</evidence>
<evidence type="ECO:0000259" key="14">
    <source>
        <dbReference type="PROSITE" id="PS50206"/>
    </source>
</evidence>
<dbReference type="GO" id="GO:0002143">
    <property type="term" value="P:tRNA wobble position uridine thiolation"/>
    <property type="evidence" value="ECO:0007669"/>
    <property type="project" value="InterPro"/>
</dbReference>
<dbReference type="GO" id="GO:0070566">
    <property type="term" value="F:adenylyltransferase activity"/>
    <property type="evidence" value="ECO:0007669"/>
    <property type="project" value="InterPro"/>
</dbReference>
<dbReference type="EC" id="2.8.1.-" evidence="11"/>
<keyword evidence="13" id="KW-1133">Transmembrane helix</keyword>
<feature type="binding site" evidence="11">
    <location>
        <position position="283"/>
    </location>
    <ligand>
        <name>Zn(2+)</name>
        <dbReference type="ChEBI" id="CHEBI:29105"/>
    </ligand>
</feature>
<feature type="binding site" evidence="11">
    <location>
        <position position="205"/>
    </location>
    <ligand>
        <name>Zn(2+)</name>
        <dbReference type="ChEBI" id="CHEBI:29105"/>
    </ligand>
</feature>
<evidence type="ECO:0000256" key="8">
    <source>
        <dbReference type="ARBA" id="ARBA00022840"/>
    </source>
</evidence>
<evidence type="ECO:0000256" key="2">
    <source>
        <dbReference type="ARBA" id="ARBA00022490"/>
    </source>
</evidence>
<dbReference type="HAMAP" id="MF_03049">
    <property type="entry name" value="MOCS3_Uba4"/>
    <property type="match status" value="1"/>
</dbReference>
<evidence type="ECO:0000313" key="16">
    <source>
        <dbReference type="Proteomes" id="UP000655588"/>
    </source>
</evidence>
<dbReference type="PROSITE" id="PS50206">
    <property type="entry name" value="RHODANESE_3"/>
    <property type="match status" value="1"/>
</dbReference>
<dbReference type="SUPFAM" id="SSF69572">
    <property type="entry name" value="Activating enzymes of the ubiquitin-like proteins"/>
    <property type="match status" value="1"/>
</dbReference>
<dbReference type="CDD" id="cd00757">
    <property type="entry name" value="ThiF_MoeB_HesA_family"/>
    <property type="match status" value="1"/>
</dbReference>
<dbReference type="GO" id="GO:0005524">
    <property type="term" value="F:ATP binding"/>
    <property type="evidence" value="ECO:0007669"/>
    <property type="project" value="UniProtKB-KW"/>
</dbReference>
<keyword evidence="7 11" id="KW-0862">Zinc</keyword>
<evidence type="ECO:0000256" key="3">
    <source>
        <dbReference type="ARBA" id="ARBA00022679"/>
    </source>
</evidence>
<evidence type="ECO:0000256" key="6">
    <source>
        <dbReference type="ARBA" id="ARBA00022741"/>
    </source>
</evidence>
<feature type="binding site" evidence="11">
    <location>
        <begin position="104"/>
        <end position="108"/>
    </location>
    <ligand>
        <name>ATP</name>
        <dbReference type="ChEBI" id="CHEBI:30616"/>
    </ligand>
</feature>
<feature type="transmembrane region" description="Helical" evidence="13">
    <location>
        <begin position="388"/>
        <end position="407"/>
    </location>
</feature>
<dbReference type="PANTHER" id="PTHR10953:SF102">
    <property type="entry name" value="ADENYLYLTRANSFERASE AND SULFURTRANSFERASE MOCS3"/>
    <property type="match status" value="1"/>
</dbReference>
<proteinExistence type="inferred from homology"/>
<comment type="subcellular location">
    <subcellularLocation>
        <location evidence="1">Cytoplasm</location>
        <location evidence="1">Cytosol</location>
    </subcellularLocation>
</comment>
<dbReference type="Gene3D" id="3.40.50.720">
    <property type="entry name" value="NAD(P)-binding Rossmann-like Domain"/>
    <property type="match status" value="1"/>
</dbReference>
<dbReference type="EMBL" id="WNWW01000933">
    <property type="protein sequence ID" value="KAF3420565.1"/>
    <property type="molecule type" value="Genomic_DNA"/>
</dbReference>
<dbReference type="PANTHER" id="PTHR10953">
    <property type="entry name" value="UBIQUITIN-ACTIVATING ENZYME E1"/>
    <property type="match status" value="1"/>
</dbReference>
<dbReference type="InterPro" id="IPR035985">
    <property type="entry name" value="Ubiquitin-activating_enz"/>
</dbReference>
<evidence type="ECO:0000256" key="7">
    <source>
        <dbReference type="ARBA" id="ARBA00022833"/>
    </source>
</evidence>
<evidence type="ECO:0000256" key="12">
    <source>
        <dbReference type="SAM" id="Coils"/>
    </source>
</evidence>
<dbReference type="Proteomes" id="UP000655588">
    <property type="component" value="Unassembled WGS sequence"/>
</dbReference>
<dbReference type="InterPro" id="IPR045886">
    <property type="entry name" value="ThiF/MoeB/HesA"/>
</dbReference>
<feature type="domain" description="Rhodanese" evidence="14">
    <location>
        <begin position="331"/>
        <end position="450"/>
    </location>
</feature>
<feature type="coiled-coil region" evidence="12">
    <location>
        <begin position="3"/>
        <end position="30"/>
    </location>
</feature>
<comment type="cofactor">
    <cofactor evidence="11">
        <name>Zn(2+)</name>
        <dbReference type="ChEBI" id="CHEBI:29105"/>
    </cofactor>
    <text evidence="11">Binds 1 zinc ion per subunit.</text>
</comment>
<keyword evidence="3 11" id="KW-0808">Transferase</keyword>
<dbReference type="AlphaFoldDB" id="A0A833VN25"/>
<dbReference type="GO" id="GO:0046872">
    <property type="term" value="F:metal ion binding"/>
    <property type="evidence" value="ECO:0007669"/>
    <property type="project" value="UniProtKB-KW"/>
</dbReference>
<evidence type="ECO:0000256" key="10">
    <source>
        <dbReference type="ARBA" id="ARBA00023268"/>
    </source>
</evidence>
<keyword evidence="5 11" id="KW-0479">Metal-binding</keyword>
<dbReference type="InterPro" id="IPR036873">
    <property type="entry name" value="Rhodanese-like_dom_sf"/>
</dbReference>
<feature type="binding site" evidence="11">
    <location>
        <position position="121"/>
    </location>
    <ligand>
        <name>ATP</name>
        <dbReference type="ChEBI" id="CHEBI:30616"/>
    </ligand>
</feature>
<comment type="function">
    <text evidence="11">Plays a central role in 2-thiolation of mcm(5)S(2)U at tRNA wobble positions of cytosolic tRNA(Lys), tRNA(Glu) and tRNA(Gln). Acts by mediating the C-terminal thiocarboxylation of the sulfur carrier URM1. Its N-terminus first activates URM1 as acyl-adenylate (-COAMP), then the persulfide sulfur on the catalytic cysteine is transferred to URM1 to form thiocarboxylation (-COSH) of its C-terminus. The reaction probably involves hydrogen sulfide that is generated from the persulfide intermediate and that acts as nucleophile towards URM1. Subsequently, a transient disulfide bond is formed. Does not use thiosulfate as sulfur donor; NFS1 probably acting as a sulfur donor for thiocarboxylation reactions.</text>
</comment>
<dbReference type="GO" id="GO:0005829">
    <property type="term" value="C:cytosol"/>
    <property type="evidence" value="ECO:0007669"/>
    <property type="project" value="UniProtKB-SubCell"/>
</dbReference>
<evidence type="ECO:0000256" key="11">
    <source>
        <dbReference type="HAMAP-Rule" id="MF_03049"/>
    </source>
</evidence>
<dbReference type="Pfam" id="PF00899">
    <property type="entry name" value="ThiF"/>
    <property type="match status" value="1"/>
</dbReference>
<feature type="binding site" evidence="11">
    <location>
        <position position="208"/>
    </location>
    <ligand>
        <name>Zn(2+)</name>
        <dbReference type="ChEBI" id="CHEBI:29105"/>
    </ligand>
</feature>
<evidence type="ECO:0000256" key="4">
    <source>
        <dbReference type="ARBA" id="ARBA00022694"/>
    </source>
</evidence>
<gene>
    <name evidence="15" type="ORF">E2986_10541</name>
</gene>
<dbReference type="InterPro" id="IPR000594">
    <property type="entry name" value="ThiF_NAD_FAD-bd"/>
</dbReference>
<feature type="binding site" evidence="11">
    <location>
        <position position="280"/>
    </location>
    <ligand>
        <name>Zn(2+)</name>
        <dbReference type="ChEBI" id="CHEBI:29105"/>
    </ligand>
</feature>
<keyword evidence="4 11" id="KW-0819">tRNA processing</keyword>
<feature type="active site" description="Glycyl thioester intermediate; for adenylyltransferase activity" evidence="11">
    <location>
        <position position="222"/>
    </location>
</feature>
<protein>
    <recommendedName>
        <fullName evidence="11">Adenylyltransferase and sulfurtransferase MOCS3 homolog</fullName>
    </recommendedName>
    <alternativeName>
        <fullName evidence="11">UBA4 homolog</fullName>
    </alternativeName>
    <alternativeName>
        <fullName evidence="11">Ubiquitin-like protein activator 4 homolog</fullName>
    </alternativeName>
    <domain>
        <recommendedName>
            <fullName evidence="11">Adenylyltransferase</fullName>
            <ecNumber evidence="11">2.7.7.-</ecNumber>
        </recommendedName>
    </domain>
    <domain>
        <recommendedName>
            <fullName evidence="11">Sulfurtransferase</fullName>
            <ecNumber evidence="11">2.8.1.-</ecNumber>
        </recommendedName>
    </domain>
</protein>
<dbReference type="Gene3D" id="3.40.250.10">
    <property type="entry name" value="Rhodanese-like domain"/>
    <property type="match status" value="1"/>
</dbReference>
<feature type="binding site" evidence="11">
    <location>
        <position position="97"/>
    </location>
    <ligand>
        <name>ATP</name>
        <dbReference type="ChEBI" id="CHEBI:30616"/>
    </ligand>
</feature>
<dbReference type="GO" id="GO:0042292">
    <property type="term" value="F:URM1 activating enzyme activity"/>
    <property type="evidence" value="ECO:0007669"/>
    <property type="project" value="TreeGrafter"/>
</dbReference>
<comment type="caution">
    <text evidence="15">The sequence shown here is derived from an EMBL/GenBank/DDBJ whole genome shotgun (WGS) entry which is preliminary data.</text>
</comment>
<accession>A0A833VN25</accession>
<dbReference type="InterPro" id="IPR028885">
    <property type="entry name" value="MOCS3/Uba4"/>
</dbReference>
<dbReference type="GO" id="GO:0004792">
    <property type="term" value="F:thiosulfate-cyanide sulfurtransferase activity"/>
    <property type="evidence" value="ECO:0007669"/>
    <property type="project" value="TreeGrafter"/>
</dbReference>
<keyword evidence="6 11" id="KW-0547">Nucleotide-binding</keyword>
<keyword evidence="9 11" id="KW-0501">Molybdenum cofactor biosynthesis</keyword>
<reference evidence="15" key="1">
    <citation type="submission" date="2019-11" db="EMBL/GenBank/DDBJ databases">
        <title>The nuclear and mitochondrial genomes of Frieseomelitta varia - a highly eusocial stingless bee (Meliponini) with a permanently sterile worker caste.</title>
        <authorList>
            <person name="Freitas F.C.P."/>
            <person name="Lourenco A.P."/>
            <person name="Nunes F.M.F."/>
            <person name="Paschoal A.R."/>
            <person name="Abreu F.C.P."/>
            <person name="Barbin F.O."/>
            <person name="Bataglia L."/>
            <person name="Cardoso-Junior C.A.M."/>
            <person name="Cervoni M.S."/>
            <person name="Silva S.R."/>
            <person name="Dalarmi F."/>
            <person name="Del Lama M.A."/>
            <person name="Depintor T.S."/>
            <person name="Ferreira K.M."/>
            <person name="Goria P.S."/>
            <person name="Jaskot M.C."/>
            <person name="Lago D.C."/>
            <person name="Luna-Lucena D."/>
            <person name="Moda L.M."/>
            <person name="Nascimento L."/>
            <person name="Pedrino M."/>
            <person name="Rabico F.O."/>
            <person name="Sanches F.C."/>
            <person name="Santos D.E."/>
            <person name="Santos C.G."/>
            <person name="Vieira J."/>
            <person name="Lopes T.F."/>
            <person name="Barchuk A.R."/>
            <person name="Hartfelder K."/>
            <person name="Simoes Z.L.P."/>
            <person name="Bitondi M.M.G."/>
            <person name="Pinheiro D.G."/>
        </authorList>
    </citation>
    <scope>NUCLEOTIDE SEQUENCE</scope>
    <source>
        <strain evidence="15">USP_RPSP 00005682</strain>
        <tissue evidence="15">Whole individual</tissue>
    </source>
</reference>
<evidence type="ECO:0000256" key="1">
    <source>
        <dbReference type="ARBA" id="ARBA00004514"/>
    </source>
</evidence>
<organism evidence="15 16">
    <name type="scientific">Frieseomelitta varia</name>
    <dbReference type="NCBI Taxonomy" id="561572"/>
    <lineage>
        <taxon>Eukaryota</taxon>
        <taxon>Metazoa</taxon>
        <taxon>Ecdysozoa</taxon>
        <taxon>Arthropoda</taxon>
        <taxon>Hexapoda</taxon>
        <taxon>Insecta</taxon>
        <taxon>Pterygota</taxon>
        <taxon>Neoptera</taxon>
        <taxon>Endopterygota</taxon>
        <taxon>Hymenoptera</taxon>
        <taxon>Apocrita</taxon>
        <taxon>Aculeata</taxon>
        <taxon>Apoidea</taxon>
        <taxon>Anthophila</taxon>
        <taxon>Apidae</taxon>
        <taxon>Frieseomelitta</taxon>
    </lineage>
</organism>